<protein>
    <submittedName>
        <fullName evidence="1">Uncharacterized protein</fullName>
    </submittedName>
</protein>
<dbReference type="AlphaFoldDB" id="A0A5C6UH70"/>
<gene>
    <name evidence="1" type="ORF">FSB78_13105</name>
</gene>
<evidence type="ECO:0000313" key="1">
    <source>
        <dbReference type="EMBL" id="TXC71784.1"/>
    </source>
</evidence>
<accession>A0A5C6UH70</accession>
<dbReference type="OrthoDB" id="7568822at2"/>
<evidence type="ECO:0000313" key="2">
    <source>
        <dbReference type="Proteomes" id="UP000321250"/>
    </source>
</evidence>
<comment type="caution">
    <text evidence="1">The sequence shown here is derived from an EMBL/GenBank/DDBJ whole genome shotgun (WGS) entry which is preliminary data.</text>
</comment>
<sequence length="112" mass="11803">MFPYILALQADTATLVDTARRMTSVAQRCVQDPNSTDITVCGLRNADRFRVPLKTAPARRDNVAEQRAALVHARTPMEDMGPFLVGGGGAGVSATVGGSGETKFAGMRTPAP</sequence>
<dbReference type="Proteomes" id="UP000321250">
    <property type="component" value="Unassembled WGS sequence"/>
</dbReference>
<dbReference type="EMBL" id="VOQR01000001">
    <property type="protein sequence ID" value="TXC71784.1"/>
    <property type="molecule type" value="Genomic_DNA"/>
</dbReference>
<organism evidence="1 2">
    <name type="scientific">Sphingomonas ginsenosidivorax</name>
    <dbReference type="NCBI Taxonomy" id="862135"/>
    <lineage>
        <taxon>Bacteria</taxon>
        <taxon>Pseudomonadati</taxon>
        <taxon>Pseudomonadota</taxon>
        <taxon>Alphaproteobacteria</taxon>
        <taxon>Sphingomonadales</taxon>
        <taxon>Sphingomonadaceae</taxon>
        <taxon>Sphingomonas</taxon>
    </lineage>
</organism>
<proteinExistence type="predicted"/>
<keyword evidence="2" id="KW-1185">Reference proteome</keyword>
<name>A0A5C6UH70_9SPHN</name>
<dbReference type="RefSeq" id="WP_147083061.1">
    <property type="nucleotide sequence ID" value="NZ_VOQR01000001.1"/>
</dbReference>
<reference evidence="1 2" key="1">
    <citation type="journal article" date="2013" name="Antonie Van Leeuwenhoek">
        <title>Sphingomonas ginsenosidivorax sp. nov., with the ability to transform ginsenosides.</title>
        <authorList>
            <person name="Jin X.F."/>
            <person name="Kim J.K."/>
            <person name="Liu Q.M."/>
            <person name="Kang M.S."/>
            <person name="He D."/>
            <person name="Jin F.X."/>
            <person name="Kim S.C."/>
            <person name="Im W.T."/>
        </authorList>
    </citation>
    <scope>NUCLEOTIDE SEQUENCE [LARGE SCALE GENOMIC DNA]</scope>
    <source>
        <strain evidence="1 2">KHI67</strain>
    </source>
</reference>